<evidence type="ECO:0000313" key="2">
    <source>
        <dbReference type="Proteomes" id="UP001519288"/>
    </source>
</evidence>
<reference evidence="1 2" key="1">
    <citation type="submission" date="2021-03" db="EMBL/GenBank/DDBJ databases">
        <title>Genomic Encyclopedia of Type Strains, Phase IV (KMG-IV): sequencing the most valuable type-strain genomes for metagenomic binning, comparative biology and taxonomic classification.</title>
        <authorList>
            <person name="Goeker M."/>
        </authorList>
    </citation>
    <scope>NUCLEOTIDE SEQUENCE [LARGE SCALE GENOMIC DNA]</scope>
    <source>
        <strain evidence="1 2">DSM 26806</strain>
    </source>
</reference>
<accession>A0ABS4JK05</accession>
<organism evidence="1 2">
    <name type="scientific">Paenibacillus shirakamiensis</name>
    <dbReference type="NCBI Taxonomy" id="1265935"/>
    <lineage>
        <taxon>Bacteria</taxon>
        <taxon>Bacillati</taxon>
        <taxon>Bacillota</taxon>
        <taxon>Bacilli</taxon>
        <taxon>Bacillales</taxon>
        <taxon>Paenibacillaceae</taxon>
        <taxon>Paenibacillus</taxon>
    </lineage>
</organism>
<dbReference type="Proteomes" id="UP001519288">
    <property type="component" value="Unassembled WGS sequence"/>
</dbReference>
<evidence type="ECO:0000313" key="1">
    <source>
        <dbReference type="EMBL" id="MBP2002043.1"/>
    </source>
</evidence>
<dbReference type="InterPro" id="IPR018708">
    <property type="entry name" value="DUF2225"/>
</dbReference>
<name>A0ABS4JK05_9BACL</name>
<protein>
    <submittedName>
        <fullName evidence="1">Uncharacterized protein (DUF2225 family)</fullName>
    </submittedName>
</protein>
<keyword evidence="2" id="KW-1185">Reference proteome</keyword>
<sequence length="235" mass="27719">MELQPLYTIQVHCLQCEEPFMTSRVRPSFKRAVRTDADFCRYYAKDNPDFYVVRVCPFCGFAFTENFEERLNDNQRSTFRNQLGGRLALRDFGGERLWQNALETYQLGLLCAQTIGEKERIIASMLHHIAWLYRYKDQSEQEQRFLTYSLDAYILVYEKEGVGANDAKLMYFIGELSRRLGKYNDAVRWFSRVINDTKIMDAAMIRQSREQWSVLREDMQAAKLAVPDELKIEPK</sequence>
<dbReference type="EMBL" id="JAGGLD010000006">
    <property type="protein sequence ID" value="MBP2002043.1"/>
    <property type="molecule type" value="Genomic_DNA"/>
</dbReference>
<dbReference type="Pfam" id="PF09986">
    <property type="entry name" value="DUF2225"/>
    <property type="match status" value="1"/>
</dbReference>
<dbReference type="Gene3D" id="1.25.40.10">
    <property type="entry name" value="Tetratricopeptide repeat domain"/>
    <property type="match status" value="1"/>
</dbReference>
<proteinExistence type="predicted"/>
<dbReference type="SUPFAM" id="SSF48452">
    <property type="entry name" value="TPR-like"/>
    <property type="match status" value="1"/>
</dbReference>
<comment type="caution">
    <text evidence="1">The sequence shown here is derived from an EMBL/GenBank/DDBJ whole genome shotgun (WGS) entry which is preliminary data.</text>
</comment>
<dbReference type="InterPro" id="IPR011990">
    <property type="entry name" value="TPR-like_helical_dom_sf"/>
</dbReference>
<dbReference type="RefSeq" id="WP_209864433.1">
    <property type="nucleotide sequence ID" value="NZ_JAGGLD010000006.1"/>
</dbReference>
<gene>
    <name evidence="1" type="ORF">J2Z69_003100</name>
</gene>